<sequence length="174" mass="18956">MSEASSTTAGGGAWDTSGGANGDDIPFAPTIDWWALTPQERLEELGQLRVFVARLVVDYELGPEVIPPCWERHEWVIRVLDALYRSYLIATHPVQPGEALIGWHHNFVFVRDLLREAFTGSCTASSHVPARSQSWAADIVAGGKDSLEWIGRHREAMAAYRTEAEAAAVAAAGA</sequence>
<comment type="caution">
    <text evidence="2">The sequence shown here is derived from an EMBL/GenBank/DDBJ whole genome shotgun (WGS) entry which is preliminary data.</text>
</comment>
<name>A0ABX3EZN0_ACTNA</name>
<dbReference type="EMBL" id="MSKX01000041">
    <property type="protein sequence ID" value="OLO80668.1"/>
    <property type="molecule type" value="Genomic_DNA"/>
</dbReference>
<proteinExistence type="predicted"/>
<evidence type="ECO:0000313" key="3">
    <source>
        <dbReference type="Proteomes" id="UP000186781"/>
    </source>
</evidence>
<gene>
    <name evidence="2" type="ORF">BKH13_12785</name>
</gene>
<keyword evidence="3" id="KW-1185">Reference proteome</keyword>
<dbReference type="Proteomes" id="UP000186781">
    <property type="component" value="Unassembled WGS sequence"/>
</dbReference>
<evidence type="ECO:0000313" key="2">
    <source>
        <dbReference type="EMBL" id="OLO80668.1"/>
    </source>
</evidence>
<dbReference type="RefSeq" id="WP_075410428.1">
    <property type="nucleotide sequence ID" value="NZ_MSKX01000041.1"/>
</dbReference>
<protein>
    <submittedName>
        <fullName evidence="2">Uncharacterized protein</fullName>
    </submittedName>
</protein>
<evidence type="ECO:0000256" key="1">
    <source>
        <dbReference type="SAM" id="MobiDB-lite"/>
    </source>
</evidence>
<feature type="region of interest" description="Disordered" evidence="1">
    <location>
        <begin position="1"/>
        <end position="21"/>
    </location>
</feature>
<accession>A0ABX3EZN0</accession>
<organism evidence="2 3">
    <name type="scientific">Actinomyces naeslundii</name>
    <dbReference type="NCBI Taxonomy" id="1655"/>
    <lineage>
        <taxon>Bacteria</taxon>
        <taxon>Bacillati</taxon>
        <taxon>Actinomycetota</taxon>
        <taxon>Actinomycetes</taxon>
        <taxon>Actinomycetales</taxon>
        <taxon>Actinomycetaceae</taxon>
        <taxon>Actinomyces</taxon>
    </lineage>
</organism>
<reference evidence="2 3" key="1">
    <citation type="submission" date="2016-12" db="EMBL/GenBank/DDBJ databases">
        <title>Genomic comparison of strains in the 'Actinomyces naeslundii' group.</title>
        <authorList>
            <person name="Mughal S.R."/>
            <person name="Do T."/>
            <person name="Gilbert S.C."/>
            <person name="Witherden E.A."/>
            <person name="Didelot X."/>
            <person name="Beighton D."/>
        </authorList>
    </citation>
    <scope>NUCLEOTIDE SEQUENCE [LARGE SCALE GENOMIC DNA]</scope>
    <source>
        <strain evidence="2 3">WE6B-3</strain>
    </source>
</reference>